<keyword evidence="3" id="KW-1185">Reference proteome</keyword>
<protein>
    <recommendedName>
        <fullName evidence="4">Lipocalin-like domain-containing protein</fullName>
    </recommendedName>
</protein>
<dbReference type="RefSeq" id="WP_171738348.1">
    <property type="nucleotide sequence ID" value="NZ_CP053435.1"/>
</dbReference>
<feature type="chain" id="PRO_5026806659" description="Lipocalin-like domain-containing protein" evidence="1">
    <location>
        <begin position="20"/>
        <end position="146"/>
    </location>
</feature>
<dbReference type="AlphaFoldDB" id="A0A6M5Y570"/>
<dbReference type="PROSITE" id="PS51257">
    <property type="entry name" value="PROKAR_LIPOPROTEIN"/>
    <property type="match status" value="1"/>
</dbReference>
<feature type="signal peptide" evidence="1">
    <location>
        <begin position="1"/>
        <end position="19"/>
    </location>
</feature>
<reference evidence="2 3" key="1">
    <citation type="submission" date="2020-05" db="EMBL/GenBank/DDBJ databases">
        <title>Genome sequencing of Spirosoma sp. TS118.</title>
        <authorList>
            <person name="Lee J.-H."/>
            <person name="Jeong S."/>
            <person name="Zhao L."/>
            <person name="Jung J.-H."/>
            <person name="Kim M.-K."/>
            <person name="Lim S."/>
        </authorList>
    </citation>
    <scope>NUCLEOTIDE SEQUENCE [LARGE SCALE GENOMIC DNA]</scope>
    <source>
        <strain evidence="2 3">TS118</strain>
    </source>
</reference>
<dbReference type="KEGG" id="stae:HNV11_03545"/>
<evidence type="ECO:0000256" key="1">
    <source>
        <dbReference type="SAM" id="SignalP"/>
    </source>
</evidence>
<gene>
    <name evidence="2" type="ORF">HNV11_03545</name>
</gene>
<sequence>MKKYYAFLVLLGIGFAACTKNNDVAPDSSSRIAGTYQLTYIRQDSADVVDSLVLPYIVGGQTVISGTITATRIAGTTPTDSLAVSLTVQGQASTSPLGRVEVRTNGNSYDLYSGTDKVGTADGTNIEIDTDPANTQTFRLVLRGKK</sequence>
<evidence type="ECO:0000313" key="2">
    <source>
        <dbReference type="EMBL" id="QJW88510.1"/>
    </source>
</evidence>
<evidence type="ECO:0008006" key="4">
    <source>
        <dbReference type="Google" id="ProtNLM"/>
    </source>
</evidence>
<accession>A0A6M5Y570</accession>
<keyword evidence="1" id="KW-0732">Signal</keyword>
<dbReference type="Proteomes" id="UP000502756">
    <property type="component" value="Chromosome"/>
</dbReference>
<name>A0A6M5Y570_9BACT</name>
<proteinExistence type="predicted"/>
<evidence type="ECO:0000313" key="3">
    <source>
        <dbReference type="Proteomes" id="UP000502756"/>
    </source>
</evidence>
<organism evidence="2 3">
    <name type="scientific">Spirosoma taeanense</name>
    <dbReference type="NCBI Taxonomy" id="2735870"/>
    <lineage>
        <taxon>Bacteria</taxon>
        <taxon>Pseudomonadati</taxon>
        <taxon>Bacteroidota</taxon>
        <taxon>Cytophagia</taxon>
        <taxon>Cytophagales</taxon>
        <taxon>Cytophagaceae</taxon>
        <taxon>Spirosoma</taxon>
    </lineage>
</organism>
<dbReference type="EMBL" id="CP053435">
    <property type="protein sequence ID" value="QJW88510.1"/>
    <property type="molecule type" value="Genomic_DNA"/>
</dbReference>